<evidence type="ECO:0000313" key="4">
    <source>
        <dbReference type="EMBL" id="CAI8053777.1"/>
    </source>
</evidence>
<keyword evidence="2" id="KW-1133">Transmembrane helix</keyword>
<dbReference type="Proteomes" id="UP001174909">
    <property type="component" value="Unassembled WGS sequence"/>
</dbReference>
<keyword evidence="3" id="KW-0732">Signal</keyword>
<dbReference type="AlphaFoldDB" id="A0AA35TTQ8"/>
<accession>A0AA35TTQ8</accession>
<name>A0AA35TTQ8_GEOBA</name>
<feature type="signal peptide" evidence="3">
    <location>
        <begin position="1"/>
        <end position="21"/>
    </location>
</feature>
<feature type="transmembrane region" description="Helical" evidence="2">
    <location>
        <begin position="31"/>
        <end position="53"/>
    </location>
</feature>
<keyword evidence="2" id="KW-0472">Membrane</keyword>
<evidence type="ECO:0000313" key="5">
    <source>
        <dbReference type="Proteomes" id="UP001174909"/>
    </source>
</evidence>
<comment type="caution">
    <text evidence="4">The sequence shown here is derived from an EMBL/GenBank/DDBJ whole genome shotgun (WGS) entry which is preliminary data.</text>
</comment>
<dbReference type="EMBL" id="CASHTH010004122">
    <property type="protein sequence ID" value="CAI8053777.1"/>
    <property type="molecule type" value="Genomic_DNA"/>
</dbReference>
<protein>
    <submittedName>
        <fullName evidence="4">Uncharacterized protein</fullName>
    </submittedName>
</protein>
<feature type="region of interest" description="Disordered" evidence="1">
    <location>
        <begin position="95"/>
        <end position="135"/>
    </location>
</feature>
<gene>
    <name evidence="4" type="ORF">GBAR_LOCUS29381</name>
</gene>
<reference evidence="4" key="1">
    <citation type="submission" date="2023-03" db="EMBL/GenBank/DDBJ databases">
        <authorList>
            <person name="Steffen K."/>
            <person name="Cardenas P."/>
        </authorList>
    </citation>
    <scope>NUCLEOTIDE SEQUENCE</scope>
</reference>
<organism evidence="4 5">
    <name type="scientific">Geodia barretti</name>
    <name type="common">Barrett's horny sponge</name>
    <dbReference type="NCBI Taxonomy" id="519541"/>
    <lineage>
        <taxon>Eukaryota</taxon>
        <taxon>Metazoa</taxon>
        <taxon>Porifera</taxon>
        <taxon>Demospongiae</taxon>
        <taxon>Heteroscleromorpha</taxon>
        <taxon>Tetractinellida</taxon>
        <taxon>Astrophorina</taxon>
        <taxon>Geodiidae</taxon>
        <taxon>Geodia</taxon>
    </lineage>
</organism>
<feature type="compositionally biased region" description="Polar residues" evidence="1">
    <location>
        <begin position="100"/>
        <end position="115"/>
    </location>
</feature>
<evidence type="ECO:0000256" key="1">
    <source>
        <dbReference type="SAM" id="MobiDB-lite"/>
    </source>
</evidence>
<feature type="chain" id="PRO_5041463421" evidence="3">
    <location>
        <begin position="22"/>
        <end position="135"/>
    </location>
</feature>
<sequence length="135" mass="14578">MYSTSSAVAILILCHVHQASAQPRIVFIVPPLMVFVFVSMVTLMLTITCCFIWRQRRAQRAAGVPTSIFPTTHATASGANFATVQQTSPVILSAPAGETPTGSAYPQQPSGSDYQPFQEPREVKKGDATLADFTF</sequence>
<keyword evidence="2" id="KW-0812">Transmembrane</keyword>
<proteinExistence type="predicted"/>
<evidence type="ECO:0000256" key="3">
    <source>
        <dbReference type="SAM" id="SignalP"/>
    </source>
</evidence>
<evidence type="ECO:0000256" key="2">
    <source>
        <dbReference type="SAM" id="Phobius"/>
    </source>
</evidence>
<keyword evidence="5" id="KW-1185">Reference proteome</keyword>